<dbReference type="Proteomes" id="UP000015105">
    <property type="component" value="Chromosome 3D"/>
</dbReference>
<dbReference type="Pfam" id="PF13041">
    <property type="entry name" value="PPR_2"/>
    <property type="match status" value="2"/>
</dbReference>
<reference evidence="4" key="3">
    <citation type="journal article" date="2017" name="Nature">
        <title>Genome sequence of the progenitor of the wheat D genome Aegilops tauschii.</title>
        <authorList>
            <person name="Luo M.C."/>
            <person name="Gu Y.Q."/>
            <person name="Puiu D."/>
            <person name="Wang H."/>
            <person name="Twardziok S.O."/>
            <person name="Deal K.R."/>
            <person name="Huo N."/>
            <person name="Zhu T."/>
            <person name="Wang L."/>
            <person name="Wang Y."/>
            <person name="McGuire P.E."/>
            <person name="Liu S."/>
            <person name="Long H."/>
            <person name="Ramasamy R.K."/>
            <person name="Rodriguez J.C."/>
            <person name="Van S.L."/>
            <person name="Yuan L."/>
            <person name="Wang Z."/>
            <person name="Xia Z."/>
            <person name="Xiao L."/>
            <person name="Anderson O.D."/>
            <person name="Ouyang S."/>
            <person name="Liang Y."/>
            <person name="Zimin A.V."/>
            <person name="Pertea G."/>
            <person name="Qi P."/>
            <person name="Bennetzen J.L."/>
            <person name="Dai X."/>
            <person name="Dawson M.W."/>
            <person name="Muller H.G."/>
            <person name="Kugler K."/>
            <person name="Rivarola-Duarte L."/>
            <person name="Spannagl M."/>
            <person name="Mayer K.F.X."/>
            <person name="Lu F.H."/>
            <person name="Bevan M.W."/>
            <person name="Leroy P."/>
            <person name="Li P."/>
            <person name="You F.M."/>
            <person name="Sun Q."/>
            <person name="Liu Z."/>
            <person name="Lyons E."/>
            <person name="Wicker T."/>
            <person name="Salzberg S.L."/>
            <person name="Devos K.M."/>
            <person name="Dvorak J."/>
        </authorList>
    </citation>
    <scope>NUCLEOTIDE SEQUENCE [LARGE SCALE GENOMIC DNA]</scope>
    <source>
        <strain evidence="4">cv. AL8/78</strain>
    </source>
</reference>
<reference evidence="4" key="5">
    <citation type="journal article" date="2021" name="G3 (Bethesda)">
        <title>Aegilops tauschii genome assembly Aet v5.0 features greater sequence contiguity and improved annotation.</title>
        <authorList>
            <person name="Wang L."/>
            <person name="Zhu T."/>
            <person name="Rodriguez J.C."/>
            <person name="Deal K.R."/>
            <person name="Dubcovsky J."/>
            <person name="McGuire P.E."/>
            <person name="Lux T."/>
            <person name="Spannagl M."/>
            <person name="Mayer K.F.X."/>
            <person name="Baldrich P."/>
            <person name="Meyers B.C."/>
            <person name="Huo N."/>
            <person name="Gu Y.Q."/>
            <person name="Zhou H."/>
            <person name="Devos K.M."/>
            <person name="Bennetzen J.L."/>
            <person name="Unver T."/>
            <person name="Budak H."/>
            <person name="Gulick P.J."/>
            <person name="Galiba G."/>
            <person name="Kalapos B."/>
            <person name="Nelson D.R."/>
            <person name="Li P."/>
            <person name="You F.M."/>
            <person name="Luo M.C."/>
            <person name="Dvorak J."/>
        </authorList>
    </citation>
    <scope>NUCLEOTIDE SEQUENCE [LARGE SCALE GENOMIC DNA]</scope>
    <source>
        <strain evidence="4">cv. AL8/78</strain>
    </source>
</reference>
<proteinExistence type="predicted"/>
<reference evidence="4" key="4">
    <citation type="submission" date="2019-03" db="UniProtKB">
        <authorList>
            <consortium name="EnsemblPlants"/>
        </authorList>
    </citation>
    <scope>IDENTIFICATION</scope>
</reference>
<dbReference type="InterPro" id="IPR011990">
    <property type="entry name" value="TPR-like_helical_dom_sf"/>
</dbReference>
<keyword evidence="2" id="KW-0809">Transit peptide</keyword>
<feature type="repeat" description="PPR" evidence="3">
    <location>
        <begin position="78"/>
        <end position="112"/>
    </location>
</feature>
<dbReference type="NCBIfam" id="TIGR00756">
    <property type="entry name" value="PPR"/>
    <property type="match status" value="1"/>
</dbReference>
<evidence type="ECO:0008006" key="6">
    <source>
        <dbReference type="Google" id="ProtNLM"/>
    </source>
</evidence>
<dbReference type="Gramene" id="AET3Gv20829800.2">
    <property type="protein sequence ID" value="AET3Gv20829800.2"/>
    <property type="gene ID" value="AET3Gv20829800"/>
</dbReference>
<evidence type="ECO:0000256" key="3">
    <source>
        <dbReference type="PROSITE-ProRule" id="PRU00708"/>
    </source>
</evidence>
<evidence type="ECO:0000313" key="4">
    <source>
        <dbReference type="EnsemblPlants" id="AET3Gv20829800.2"/>
    </source>
</evidence>
<dbReference type="EnsemblPlants" id="AET3Gv20829800.2">
    <property type="protein sequence ID" value="AET3Gv20829800.2"/>
    <property type="gene ID" value="AET3Gv20829800"/>
</dbReference>
<dbReference type="GO" id="GO:0009451">
    <property type="term" value="P:RNA modification"/>
    <property type="evidence" value="ECO:0007669"/>
    <property type="project" value="InterPro"/>
</dbReference>
<sequence>RGQSLVHGMRRKLALLAAAAGGGGALPLSCAKQFHARLIVASPCIPDDLRLRLLRSYAAHGEFASAHRLLDEAPRPASPLLYNAVIRAHSRRLDLPTALALFASMRRSATPPDAHTFACVLRACADCDRPGGAKTLHGIASTSGWSSHPIVGSALVSAYSKFLLVESARHVFDGLREPDLVLWNSMMSGYGYREMWLEGLQLFSAMRRAGEEPDGYSMVSLLSSFWDPEALAFGQAVHGVCIKGGYDSGHHGNCRLASMMSHLICSEKCATLAGGLTAS</sequence>
<keyword evidence="5" id="KW-1185">Reference proteome</keyword>
<name>A0A453FYS6_AEGTS</name>
<evidence type="ECO:0000256" key="1">
    <source>
        <dbReference type="ARBA" id="ARBA00022737"/>
    </source>
</evidence>
<dbReference type="GO" id="GO:0003723">
    <property type="term" value="F:RNA binding"/>
    <property type="evidence" value="ECO:0007669"/>
    <property type="project" value="InterPro"/>
</dbReference>
<accession>A0A453FYS6</accession>
<keyword evidence="1" id="KW-0677">Repeat</keyword>
<dbReference type="Gene3D" id="1.25.40.10">
    <property type="entry name" value="Tetratricopeptide repeat domain"/>
    <property type="match status" value="2"/>
</dbReference>
<reference evidence="5" key="1">
    <citation type="journal article" date="2014" name="Science">
        <title>Ancient hybridizations among the ancestral genomes of bread wheat.</title>
        <authorList>
            <consortium name="International Wheat Genome Sequencing Consortium,"/>
            <person name="Marcussen T."/>
            <person name="Sandve S.R."/>
            <person name="Heier L."/>
            <person name="Spannagl M."/>
            <person name="Pfeifer M."/>
            <person name="Jakobsen K.S."/>
            <person name="Wulff B.B."/>
            <person name="Steuernagel B."/>
            <person name="Mayer K.F."/>
            <person name="Olsen O.A."/>
        </authorList>
    </citation>
    <scope>NUCLEOTIDE SEQUENCE [LARGE SCALE GENOMIC DNA]</scope>
    <source>
        <strain evidence="5">cv. AL8/78</strain>
    </source>
</reference>
<reference evidence="5" key="2">
    <citation type="journal article" date="2017" name="Nat. Plants">
        <title>The Aegilops tauschii genome reveals multiple impacts of transposons.</title>
        <authorList>
            <person name="Zhao G."/>
            <person name="Zou C."/>
            <person name="Li K."/>
            <person name="Wang K."/>
            <person name="Li T."/>
            <person name="Gao L."/>
            <person name="Zhang X."/>
            <person name="Wang H."/>
            <person name="Yang Z."/>
            <person name="Liu X."/>
            <person name="Jiang W."/>
            <person name="Mao L."/>
            <person name="Kong X."/>
            <person name="Jiao Y."/>
            <person name="Jia J."/>
        </authorList>
    </citation>
    <scope>NUCLEOTIDE SEQUENCE [LARGE SCALE GENOMIC DNA]</scope>
    <source>
        <strain evidence="5">cv. AL8/78</strain>
    </source>
</reference>
<dbReference type="PANTHER" id="PTHR47926">
    <property type="entry name" value="PENTATRICOPEPTIDE REPEAT-CONTAINING PROTEIN"/>
    <property type="match status" value="1"/>
</dbReference>
<dbReference type="PANTHER" id="PTHR47926:SF347">
    <property type="entry name" value="PENTATRICOPEPTIDE REPEAT-CONTAINING PROTEIN"/>
    <property type="match status" value="1"/>
</dbReference>
<dbReference type="FunFam" id="1.25.40.10:FF:000529">
    <property type="entry name" value="Pentatricopeptide repeat-containing protein"/>
    <property type="match status" value="1"/>
</dbReference>
<feature type="repeat" description="PPR" evidence="3">
    <location>
        <begin position="179"/>
        <end position="213"/>
    </location>
</feature>
<dbReference type="PROSITE" id="PS51375">
    <property type="entry name" value="PPR"/>
    <property type="match status" value="2"/>
</dbReference>
<dbReference type="InterPro" id="IPR046960">
    <property type="entry name" value="PPR_At4g14850-like_plant"/>
</dbReference>
<dbReference type="InterPro" id="IPR002885">
    <property type="entry name" value="PPR_rpt"/>
</dbReference>
<dbReference type="AlphaFoldDB" id="A0A453FYS6"/>
<evidence type="ECO:0000313" key="5">
    <source>
        <dbReference type="Proteomes" id="UP000015105"/>
    </source>
</evidence>
<protein>
    <recommendedName>
        <fullName evidence="6">Pentacotripeptide-repeat region of PRORP domain-containing protein</fullName>
    </recommendedName>
</protein>
<evidence type="ECO:0000256" key="2">
    <source>
        <dbReference type="ARBA" id="ARBA00022946"/>
    </source>
</evidence>
<organism evidence="4 5">
    <name type="scientific">Aegilops tauschii subsp. strangulata</name>
    <name type="common">Goatgrass</name>
    <dbReference type="NCBI Taxonomy" id="200361"/>
    <lineage>
        <taxon>Eukaryota</taxon>
        <taxon>Viridiplantae</taxon>
        <taxon>Streptophyta</taxon>
        <taxon>Embryophyta</taxon>
        <taxon>Tracheophyta</taxon>
        <taxon>Spermatophyta</taxon>
        <taxon>Magnoliopsida</taxon>
        <taxon>Liliopsida</taxon>
        <taxon>Poales</taxon>
        <taxon>Poaceae</taxon>
        <taxon>BOP clade</taxon>
        <taxon>Pooideae</taxon>
        <taxon>Triticodae</taxon>
        <taxon>Triticeae</taxon>
        <taxon>Triticinae</taxon>
        <taxon>Aegilops</taxon>
    </lineage>
</organism>